<dbReference type="InterPro" id="IPR029069">
    <property type="entry name" value="HotDog_dom_sf"/>
</dbReference>
<dbReference type="EMBL" id="JBHTON010000025">
    <property type="protein sequence ID" value="MFD1485247.1"/>
    <property type="molecule type" value="Genomic_DNA"/>
</dbReference>
<dbReference type="GO" id="GO:0047617">
    <property type="term" value="F:fatty acyl-CoA hydrolase activity"/>
    <property type="evidence" value="ECO:0007669"/>
    <property type="project" value="UniProtKB-EC"/>
</dbReference>
<dbReference type="InterPro" id="IPR006683">
    <property type="entry name" value="Thioestr_dom"/>
</dbReference>
<keyword evidence="6" id="KW-1185">Reference proteome</keyword>
<dbReference type="Proteomes" id="UP001597252">
    <property type="component" value="Unassembled WGS sequence"/>
</dbReference>
<evidence type="ECO:0000256" key="2">
    <source>
        <dbReference type="ARBA" id="ARBA00022801"/>
    </source>
</evidence>
<dbReference type="InterPro" id="IPR040170">
    <property type="entry name" value="Cytosol_ACT"/>
</dbReference>
<dbReference type="InterPro" id="IPR033120">
    <property type="entry name" value="HOTDOG_ACOT"/>
</dbReference>
<dbReference type="Gene3D" id="3.10.129.10">
    <property type="entry name" value="Hotdog Thioesterase"/>
    <property type="match status" value="1"/>
</dbReference>
<organism evidence="5 6">
    <name type="scientific">Lacticaseibacillus baoqingensis</name>
    <dbReference type="NCBI Taxonomy" id="2486013"/>
    <lineage>
        <taxon>Bacteria</taxon>
        <taxon>Bacillati</taxon>
        <taxon>Bacillota</taxon>
        <taxon>Bacilli</taxon>
        <taxon>Lactobacillales</taxon>
        <taxon>Lactobacillaceae</taxon>
        <taxon>Lacticaseibacillus</taxon>
    </lineage>
</organism>
<comment type="similarity">
    <text evidence="1">Belongs to the acyl coenzyme A hydrolase family.</text>
</comment>
<dbReference type="EC" id="3.1.2.20" evidence="5"/>
<sequence>MLKQSLTKSIASHRIFEGQMNEHDSLFGGQTLSWLDESASIAAHRFARRQLVTGSVDSMVYANPVLIGNALIYTRFVTGVGTKSMEVFTKLVGEDLDTGERYLAGYAFSTFVSTTTVPLPSLEYDEAEGQAIAAGYTKRRAINRQRRQEAQLISLD</sequence>
<dbReference type="PANTHER" id="PTHR11049:SF24">
    <property type="entry name" value="CYTOSOLIC ACYL COENZYME A THIOESTER HYDROLASE"/>
    <property type="match status" value="1"/>
</dbReference>
<dbReference type="SUPFAM" id="SSF54637">
    <property type="entry name" value="Thioesterase/thiol ester dehydrase-isomerase"/>
    <property type="match status" value="1"/>
</dbReference>
<keyword evidence="2 3" id="KW-0378">Hydrolase</keyword>
<comment type="caution">
    <text evidence="5">The sequence shown here is derived from an EMBL/GenBank/DDBJ whole genome shotgun (WGS) entry which is preliminary data.</text>
</comment>
<dbReference type="RefSeq" id="WP_125753912.1">
    <property type="nucleotide sequence ID" value="NZ_JBHTON010000025.1"/>
</dbReference>
<gene>
    <name evidence="5" type="ORF">ACFQ5J_08395</name>
</gene>
<evidence type="ECO:0000313" key="6">
    <source>
        <dbReference type="Proteomes" id="UP001597252"/>
    </source>
</evidence>
<dbReference type="PROSITE" id="PS51770">
    <property type="entry name" value="HOTDOG_ACOT"/>
    <property type="match status" value="1"/>
</dbReference>
<evidence type="ECO:0000256" key="1">
    <source>
        <dbReference type="ARBA" id="ARBA00010458"/>
    </source>
</evidence>
<accession>A0ABW4E778</accession>
<dbReference type="PANTHER" id="PTHR11049">
    <property type="entry name" value="ACYL COENZYME A THIOESTER HYDROLASE"/>
    <property type="match status" value="1"/>
</dbReference>
<feature type="domain" description="HotDog ACOT-type" evidence="4">
    <location>
        <begin position="5"/>
        <end position="117"/>
    </location>
</feature>
<dbReference type="Pfam" id="PF03061">
    <property type="entry name" value="4HBT"/>
    <property type="match status" value="1"/>
</dbReference>
<evidence type="ECO:0000313" key="5">
    <source>
        <dbReference type="EMBL" id="MFD1485247.1"/>
    </source>
</evidence>
<reference evidence="6" key="1">
    <citation type="journal article" date="2019" name="Int. J. Syst. Evol. Microbiol.">
        <title>The Global Catalogue of Microorganisms (GCM) 10K type strain sequencing project: providing services to taxonomists for standard genome sequencing and annotation.</title>
        <authorList>
            <consortium name="The Broad Institute Genomics Platform"/>
            <consortium name="The Broad Institute Genome Sequencing Center for Infectious Disease"/>
            <person name="Wu L."/>
            <person name="Ma J."/>
        </authorList>
    </citation>
    <scope>NUCLEOTIDE SEQUENCE [LARGE SCALE GENOMIC DNA]</scope>
    <source>
        <strain evidence="6">CCM 8903</strain>
    </source>
</reference>
<proteinExistence type="inferred from homology"/>
<dbReference type="CDD" id="cd03442">
    <property type="entry name" value="BFIT_BACH"/>
    <property type="match status" value="1"/>
</dbReference>
<evidence type="ECO:0000256" key="3">
    <source>
        <dbReference type="PROSITE-ProRule" id="PRU01106"/>
    </source>
</evidence>
<protein>
    <submittedName>
        <fullName evidence="5">Acyl-CoA thioesterase</fullName>
        <ecNumber evidence="5">3.1.2.20</ecNumber>
    </submittedName>
</protein>
<name>A0ABW4E778_9LACO</name>
<evidence type="ECO:0000259" key="4">
    <source>
        <dbReference type="PROSITE" id="PS51770"/>
    </source>
</evidence>